<comment type="catalytic activity">
    <reaction evidence="10">
        <text>ATP + H2O = ADP + phosphate + H(+)</text>
        <dbReference type="Rhea" id="RHEA:13065"/>
        <dbReference type="ChEBI" id="CHEBI:15377"/>
        <dbReference type="ChEBI" id="CHEBI:15378"/>
        <dbReference type="ChEBI" id="CHEBI:30616"/>
        <dbReference type="ChEBI" id="CHEBI:43474"/>
        <dbReference type="ChEBI" id="CHEBI:456216"/>
        <dbReference type="EC" id="3.6.4.13"/>
    </reaction>
</comment>
<dbReference type="InterPro" id="IPR049080">
    <property type="entry name" value="MOV-10-like_beta-barrel"/>
</dbReference>
<dbReference type="Gene3D" id="3.40.50.300">
    <property type="entry name" value="P-loop containing nucleotide triphosphate hydrolases"/>
    <property type="match status" value="2"/>
</dbReference>
<dbReference type="GO" id="GO:0005737">
    <property type="term" value="C:cytoplasm"/>
    <property type="evidence" value="ECO:0007669"/>
    <property type="project" value="UniProtKB-SubCell"/>
</dbReference>
<proteinExistence type="inferred from homology"/>
<feature type="domain" description="Helicase MOV-10 helical" evidence="15">
    <location>
        <begin position="487"/>
        <end position="549"/>
    </location>
</feature>
<keyword evidence="4" id="KW-0963">Cytoplasm</keyword>
<feature type="domain" description="DNA2/NAM7 helicase-like C-terminal" evidence="13">
    <location>
        <begin position="957"/>
        <end position="1148"/>
    </location>
</feature>
<name>A0A6H5I8B6_9HYME</name>
<accession>A0A6H5I8B6</accession>
<dbReference type="CDD" id="cd18078">
    <property type="entry name" value="DEXXQc_Mov10L1"/>
    <property type="match status" value="1"/>
</dbReference>
<dbReference type="Pfam" id="PF21635">
    <property type="entry name" value="Mov-10_helical"/>
    <property type="match status" value="1"/>
</dbReference>
<evidence type="ECO:0000259" key="14">
    <source>
        <dbReference type="Pfam" id="PF21634"/>
    </source>
</evidence>
<dbReference type="CDD" id="cd18808">
    <property type="entry name" value="SF1_C_Upf1"/>
    <property type="match status" value="1"/>
</dbReference>
<evidence type="ECO:0000313" key="16">
    <source>
        <dbReference type="EMBL" id="CAB0031250.1"/>
    </source>
</evidence>
<dbReference type="InterPro" id="IPR047187">
    <property type="entry name" value="SF1_C_Upf1"/>
</dbReference>
<evidence type="ECO:0000256" key="3">
    <source>
        <dbReference type="ARBA" id="ARBA00012552"/>
    </source>
</evidence>
<keyword evidence="6" id="KW-0378">Hydrolase</keyword>
<dbReference type="Proteomes" id="UP000479190">
    <property type="component" value="Unassembled WGS sequence"/>
</dbReference>
<keyword evidence="5" id="KW-0547">Nucleotide-binding</keyword>
<reference evidence="16 17" key="1">
    <citation type="submission" date="2020-02" db="EMBL/GenBank/DDBJ databases">
        <authorList>
            <person name="Ferguson B K."/>
        </authorList>
    </citation>
    <scope>NUCLEOTIDE SEQUENCE [LARGE SCALE GENOMIC DNA]</scope>
</reference>
<comment type="similarity">
    <text evidence="2">Belongs to the DNA2/NAM7 helicase family. SDE3 subfamily.</text>
</comment>
<keyword evidence="17" id="KW-1185">Reference proteome</keyword>
<evidence type="ECO:0000256" key="8">
    <source>
        <dbReference type="ARBA" id="ARBA00022840"/>
    </source>
</evidence>
<organism evidence="16 17">
    <name type="scientific">Trichogramma brassicae</name>
    <dbReference type="NCBI Taxonomy" id="86971"/>
    <lineage>
        <taxon>Eukaryota</taxon>
        <taxon>Metazoa</taxon>
        <taxon>Ecdysozoa</taxon>
        <taxon>Arthropoda</taxon>
        <taxon>Hexapoda</taxon>
        <taxon>Insecta</taxon>
        <taxon>Pterygota</taxon>
        <taxon>Neoptera</taxon>
        <taxon>Endopterygota</taxon>
        <taxon>Hymenoptera</taxon>
        <taxon>Apocrita</taxon>
        <taxon>Proctotrupomorpha</taxon>
        <taxon>Chalcidoidea</taxon>
        <taxon>Trichogrammatidae</taxon>
        <taxon>Trichogramma</taxon>
    </lineage>
</organism>
<dbReference type="SUPFAM" id="SSF52540">
    <property type="entry name" value="P-loop containing nucleoside triphosphate hydrolases"/>
    <property type="match status" value="1"/>
</dbReference>
<dbReference type="OrthoDB" id="6513042at2759"/>
<keyword evidence="8" id="KW-0067">ATP-binding</keyword>
<keyword evidence="9" id="KW-0943">RNA-mediated gene silencing</keyword>
<dbReference type="Pfam" id="PF13087">
    <property type="entry name" value="AAA_12"/>
    <property type="match status" value="1"/>
</dbReference>
<feature type="domain" description="DNA2/NAM7 helicase helicase" evidence="12">
    <location>
        <begin position="718"/>
        <end position="820"/>
    </location>
</feature>
<dbReference type="InterPro" id="IPR027417">
    <property type="entry name" value="P-loop_NTPase"/>
</dbReference>
<dbReference type="GO" id="GO:0031047">
    <property type="term" value="P:regulatory ncRNA-mediated gene silencing"/>
    <property type="evidence" value="ECO:0007669"/>
    <property type="project" value="UniProtKB-KW"/>
</dbReference>
<dbReference type="GO" id="GO:0005524">
    <property type="term" value="F:ATP binding"/>
    <property type="evidence" value="ECO:0007669"/>
    <property type="project" value="UniProtKB-KW"/>
</dbReference>
<dbReference type="EMBL" id="CADCXV010000638">
    <property type="protein sequence ID" value="CAB0031250.1"/>
    <property type="molecule type" value="Genomic_DNA"/>
</dbReference>
<dbReference type="EC" id="3.6.4.13" evidence="3"/>
<evidence type="ECO:0000256" key="10">
    <source>
        <dbReference type="ARBA" id="ARBA00047984"/>
    </source>
</evidence>
<dbReference type="InterPro" id="IPR049079">
    <property type="entry name" value="Mov-10_helical"/>
</dbReference>
<feature type="domain" description="Helicase MOV-10-like beta-barrel" evidence="14">
    <location>
        <begin position="550"/>
        <end position="622"/>
    </location>
</feature>
<evidence type="ECO:0000259" key="12">
    <source>
        <dbReference type="Pfam" id="PF13086"/>
    </source>
</evidence>
<comment type="subcellular location">
    <subcellularLocation>
        <location evidence="1">Cytoplasm</location>
    </subcellularLocation>
</comment>
<gene>
    <name evidence="16" type="ORF">TBRA_LOCUS3228</name>
</gene>
<evidence type="ECO:0000256" key="4">
    <source>
        <dbReference type="ARBA" id="ARBA00022490"/>
    </source>
</evidence>
<feature type="domain" description="DNA2/NAM7 helicase helicase" evidence="12">
    <location>
        <begin position="844"/>
        <end position="921"/>
    </location>
</feature>
<dbReference type="GO" id="GO:0016787">
    <property type="term" value="F:hydrolase activity"/>
    <property type="evidence" value="ECO:0007669"/>
    <property type="project" value="UniProtKB-KW"/>
</dbReference>
<dbReference type="Pfam" id="PF21634">
    <property type="entry name" value="MOV-10_beta-barrel"/>
    <property type="match status" value="1"/>
</dbReference>
<dbReference type="InterPro" id="IPR041677">
    <property type="entry name" value="DNA2/NAM7_AAA_11"/>
</dbReference>
<dbReference type="AlphaFoldDB" id="A0A6H5I8B6"/>
<dbReference type="PANTHER" id="PTHR45418:SF1">
    <property type="entry name" value="CANCER_TESTIS ANTIGEN 55"/>
    <property type="match status" value="1"/>
</dbReference>
<evidence type="ECO:0000256" key="1">
    <source>
        <dbReference type="ARBA" id="ARBA00004496"/>
    </source>
</evidence>
<feature type="compositionally biased region" description="Basic and acidic residues" evidence="11">
    <location>
        <begin position="670"/>
        <end position="688"/>
    </location>
</feature>
<dbReference type="GO" id="GO:0003724">
    <property type="term" value="F:RNA helicase activity"/>
    <property type="evidence" value="ECO:0007669"/>
    <property type="project" value="UniProtKB-EC"/>
</dbReference>
<dbReference type="InterPro" id="IPR041679">
    <property type="entry name" value="DNA2/NAM7-like_C"/>
</dbReference>
<keyword evidence="7" id="KW-0347">Helicase</keyword>
<evidence type="ECO:0000256" key="7">
    <source>
        <dbReference type="ARBA" id="ARBA00022806"/>
    </source>
</evidence>
<feature type="compositionally biased region" description="Polar residues" evidence="11">
    <location>
        <begin position="162"/>
        <end position="171"/>
    </location>
</feature>
<evidence type="ECO:0000259" key="15">
    <source>
        <dbReference type="Pfam" id="PF21635"/>
    </source>
</evidence>
<protein>
    <recommendedName>
        <fullName evidence="3">RNA helicase</fullName>
        <ecNumber evidence="3">3.6.4.13</ecNumber>
    </recommendedName>
</protein>
<evidence type="ECO:0000256" key="6">
    <source>
        <dbReference type="ARBA" id="ARBA00022801"/>
    </source>
</evidence>
<evidence type="ECO:0000259" key="13">
    <source>
        <dbReference type="Pfam" id="PF13087"/>
    </source>
</evidence>
<feature type="region of interest" description="Disordered" evidence="11">
    <location>
        <begin position="670"/>
        <end position="695"/>
    </location>
</feature>
<dbReference type="Pfam" id="PF13086">
    <property type="entry name" value="AAA_11"/>
    <property type="match status" value="2"/>
</dbReference>
<feature type="region of interest" description="Disordered" evidence="11">
    <location>
        <begin position="150"/>
        <end position="175"/>
    </location>
</feature>
<dbReference type="PANTHER" id="PTHR45418">
    <property type="entry name" value="CANCER/TESTIS ANTIGEN 55"/>
    <property type="match status" value="1"/>
</dbReference>
<evidence type="ECO:0000256" key="5">
    <source>
        <dbReference type="ARBA" id="ARBA00022741"/>
    </source>
</evidence>
<sequence>MFSIIQRIASKVLWTESPSINEEDDAESSENEEIITEKSSDNKVILSREVLDFVNELSQIKPEESEVTEEPQLNVIDRDKGCFYKTGVVSRVTEQLILIENKYTCETKYVVPTNLKVGDEVYYLAYKVNENEELKVRRVERRVDKLWDESDHNDDEENNQNFSNQMSSLKRQPNCYDDDDENEILPLKSHTDQVIESRDIHQRTVVTKVIGRKAREVFLENVNISVNLNNAHCDFIPYIGDWVKLDCVVEVDESNPNLEGEIMEITSMKPQRQINKVGKITEYDEFKEVGSVNKDIVFNKSSCASGYLPFKDDTVIVQAIESDQSIGKRWRALKVVPIEEDFEVVIRNDSNIKLMLQSCSFSRKKYQSQIMVIFPKKEESRIPIHPGTQLTCTFRCRGKLVGDSEEIIIFKFRKSSLYFQIGRIVKITVKSITSATQQANSNGPTNQREAPKHLSILELEDNGEYIKGVKPYAPAKFITNKTIVPRIPKTLWTLINTIDIENKSRVEAQGFLEEGVPVLSQPLSFNNYKLRFGYLLFLEQIAMVQDLRRYDMASAILIRSGEYLSLNVPGLVEKRPSLIVGDRIIVSFKWSRKTDNQYEGYIHKIRSSDIFVKFDESFHQTYGGEDCAVHFKGSTSVINRCHTALGEVVKKLGEQFLFPTRVIEKEPQYNIIDEHDNKENAEHNRSEKDEDEITTENANEKLLNLMKNKRIEWFNKSLNIYQKEAVKNVLKGVARPLPYVIFGPPGTGKTITLCETILQITSLLPDSRILIATPSNSSANLIAERLLDSNVLKPGDLVRLIAFSYLNSDSVPEKLLPYCVTADIAAEGSRIHVNIDDPRGCKTNVTLSVLVRYQIIIGTCSALGIIYNMGVSPGHFTHVLIDEAGQASEPEIMIPLSLVHAESTQVILAGDPKQLGPVNQSRLASYFGLSESFLVRLLQQFPYKRDEQGFEFGYDPRLITKLRMNYRSLPGLLELPNRLFYEAELIPMVHPEESEEALLLESLSDMLPQGRLGSPPAIVFHSIDGKNEQDTESPSWYNPQEATQVYIYLMELYNKGIKPEDIGIITPYTKQVHHIRSLLSELDTEIPKVGSVEEFQGQERKIIILSVVRTSDAEVGVDVRHALGFISSTERLNVAITRARSLLIIVGCPRLLKKDIHWRSVLEYCITSRAYIGVDY</sequence>
<evidence type="ECO:0000313" key="17">
    <source>
        <dbReference type="Proteomes" id="UP000479190"/>
    </source>
</evidence>
<evidence type="ECO:0000256" key="11">
    <source>
        <dbReference type="SAM" id="MobiDB-lite"/>
    </source>
</evidence>
<evidence type="ECO:0000256" key="9">
    <source>
        <dbReference type="ARBA" id="ARBA00023158"/>
    </source>
</evidence>
<evidence type="ECO:0000256" key="2">
    <source>
        <dbReference type="ARBA" id="ARBA00005601"/>
    </source>
</evidence>